<name>A0ABR5DQ57_RICPA</name>
<dbReference type="InterPro" id="IPR036770">
    <property type="entry name" value="Ankyrin_rpt-contain_sf"/>
</dbReference>
<gene>
    <name evidence="1" type="ORF">RPATATE_0401</name>
</gene>
<evidence type="ECO:0000313" key="1">
    <source>
        <dbReference type="EMBL" id="KJW00872.1"/>
    </source>
</evidence>
<organism evidence="1 2">
    <name type="scientific">Rickettsia parkeri str. Tate's Hell</name>
    <dbReference type="NCBI Taxonomy" id="1359189"/>
    <lineage>
        <taxon>Bacteria</taxon>
        <taxon>Pseudomonadati</taxon>
        <taxon>Pseudomonadota</taxon>
        <taxon>Alphaproteobacteria</taxon>
        <taxon>Rickettsiales</taxon>
        <taxon>Rickettsiaceae</taxon>
        <taxon>Rickettsieae</taxon>
        <taxon>Rickettsia</taxon>
        <taxon>spotted fever group</taxon>
    </lineage>
</organism>
<proteinExistence type="predicted"/>
<dbReference type="SUPFAM" id="SSF48403">
    <property type="entry name" value="Ankyrin repeat"/>
    <property type="match status" value="1"/>
</dbReference>
<accession>A0ABR5DQ57</accession>
<reference evidence="1 2" key="1">
    <citation type="submission" date="2015-02" db="EMBL/GenBank/DDBJ databases">
        <title>Genome Sequencing of Rickettsiales.</title>
        <authorList>
            <person name="Daugherty S.C."/>
            <person name="Su Q."/>
            <person name="Abolude K."/>
            <person name="Beier-Sexton M."/>
            <person name="Carlyon J.A."/>
            <person name="Carter R."/>
            <person name="Day N.P."/>
            <person name="Dumler S.J."/>
            <person name="Dyachenko V."/>
            <person name="Godinez A."/>
            <person name="Kurtti T.J."/>
            <person name="Lichay M."/>
            <person name="Mullins K.E."/>
            <person name="Ott S."/>
            <person name="Pappas-Brown V."/>
            <person name="Paris D.H."/>
            <person name="Patel P."/>
            <person name="Richards A.L."/>
            <person name="Sadzewicz L."/>
            <person name="Sears K."/>
            <person name="Seidman D."/>
            <person name="Sengamalay N."/>
            <person name="Stenos J."/>
            <person name="Tallon L.J."/>
            <person name="Vincent G."/>
            <person name="Fraser C.M."/>
            <person name="Munderloh U."/>
            <person name="Dunning-Hotopp J.C."/>
        </authorList>
    </citation>
    <scope>NUCLEOTIDE SEQUENCE [LARGE SCALE GENOMIC DNA]</scope>
    <source>
        <strain evidence="1 2">Tate's Hell</strain>
    </source>
</reference>
<comment type="caution">
    <text evidence="1">The sequence shown here is derived from an EMBL/GenBank/DDBJ whole genome shotgun (WGS) entry which is preliminary data.</text>
</comment>
<dbReference type="RefSeq" id="WP_196792909.1">
    <property type="nucleotide sequence ID" value="NZ_LAOO01000001.1"/>
</dbReference>
<dbReference type="Proteomes" id="UP000035491">
    <property type="component" value="Unassembled WGS sequence"/>
</dbReference>
<dbReference type="EMBL" id="LAOO01000001">
    <property type="protein sequence ID" value="KJW00872.1"/>
    <property type="molecule type" value="Genomic_DNA"/>
</dbReference>
<dbReference type="Gene3D" id="1.25.40.20">
    <property type="entry name" value="Ankyrin repeat-containing domain"/>
    <property type="match status" value="1"/>
</dbReference>
<keyword evidence="2" id="KW-1185">Reference proteome</keyword>
<protein>
    <submittedName>
        <fullName evidence="1">Ankyrin repeat protein</fullName>
    </submittedName>
</protein>
<sequence length="74" mass="8039">MQLISKMSNQAISTINSNGETVLTYAASKGLSKVCMQLIPLMSDPAINTITKTYGTIALTLAVWKGLERVCELY</sequence>
<evidence type="ECO:0000313" key="2">
    <source>
        <dbReference type="Proteomes" id="UP000035491"/>
    </source>
</evidence>